<keyword evidence="2" id="KW-0749">Sporulation</keyword>
<feature type="compositionally biased region" description="Acidic residues" evidence="6">
    <location>
        <begin position="882"/>
        <end position="892"/>
    </location>
</feature>
<feature type="domain" description="Velvet" evidence="7">
    <location>
        <begin position="682"/>
        <end position="868"/>
    </location>
</feature>
<sequence length="905" mass="101051">WFLATYIRALPKSRSPSKLAWPLGNISRHLDQSHQRPPLLRALSCNLDVPMSAQRCSHGWCSGQSAMVAPSLMPRPQKQKPLRDQRLSGAISPLLESTTYDKRQIQRRCLTVRVVVLHGTRDHLSSPTSGINAQYCKPLRPQRFGFIHRHINHAVTWVMRLRPVGNKICQLQLGRTPGQRQLTTLAGPPAQWPHYCFCGVPVECSCPFHKLLLQQLLLLLLPTTANPTHGSWHANIFTRAPVSLFFHSSSPTRPPCLGVPLFFLWSRQKPPTNLVSPTWVPLRHLSPFQFIRPGQDLFALLLPLGPTLPNGLTKLSKARGHCQFSTLDIACLPQRPRIPPCLVLICHLLTSPWPKRSIRLAASVLVIGGGASCVSHGDGRQTHRQLVLASIHTYYFFSPFLPYLYFLLRPLSSRGGLKGQCPPTARPPHDSRPAFNLLESTSKAKLTIMSSAPGHHDFSTGPSGFGTEMDPRNSARLDNMPRTQDNFGMDRYSINPGYRVQRLPPPQGLLAGAPCGPDTFRPSSQDPVQYYHPQPYLPHNGTGHGISSPLMSPSHIPYAGAAPPQGYPPRHIADPAQPPQIFSPVPAGRPDNTNDPRLSQYPPSMNHMSHLNRQTPPPRPYQHPESGIQPPYIARQEQDTPMAESTFEPEPARPVARPPTHPPETAGPPPVRVPNLLGSSKTQYLNDTIFELKMRQQPNAARACGFGDRDRRVIDPPPIVELVVRNPNFTQEEIRVYLRYESYVMSCAIFDESGERDSSYMPEEYQHQRRLMGSLVSTPFVGQDENGQEGCFFCFSDLSCRTPGSFRLKFTLMMIDPSRAGFVKHFPILAESKSEPFKVYSAKEFPGMVASSSLAKRLKEQGCIISIKKGNDRGRGPRNDDGSDNDEDDDGEASQGQRRRRQMRS</sequence>
<reference evidence="8 9" key="1">
    <citation type="submission" date="2018-01" db="EMBL/GenBank/DDBJ databases">
        <title>Genome characterization of the sugarcane-associated fungus Trichoderma ghanense CCMA-1212 and their application in lignocelulose bioconversion.</title>
        <authorList>
            <person name="Steindorff A.S."/>
            <person name="Mendes T.D."/>
            <person name="Vilela E.S.D."/>
            <person name="Rodrigues D.S."/>
            <person name="Formighieri E.F."/>
            <person name="Melo I.S."/>
            <person name="Favaro L.C.L."/>
        </authorList>
    </citation>
    <scope>NUCLEOTIDE SEQUENCE [LARGE SCALE GENOMIC DNA]</scope>
    <source>
        <strain evidence="8 9">CCMA-1212</strain>
    </source>
</reference>
<name>A0ABY2HAE0_9HYPO</name>
<feature type="region of interest" description="Disordered" evidence="6">
    <location>
        <begin position="538"/>
        <end position="672"/>
    </location>
</feature>
<feature type="compositionally biased region" description="Polar residues" evidence="6">
    <location>
        <begin position="591"/>
        <end position="614"/>
    </location>
</feature>
<keyword evidence="5" id="KW-0539">Nucleus</keyword>
<dbReference type="RefSeq" id="XP_073561414.1">
    <property type="nucleotide sequence ID" value="XM_073700299.1"/>
</dbReference>
<evidence type="ECO:0000256" key="1">
    <source>
        <dbReference type="ARBA" id="ARBA00004123"/>
    </source>
</evidence>
<comment type="subcellular location">
    <subcellularLocation>
        <location evidence="1">Nucleus</location>
    </subcellularLocation>
</comment>
<evidence type="ECO:0000256" key="4">
    <source>
        <dbReference type="ARBA" id="ARBA00023163"/>
    </source>
</evidence>
<organism evidence="8 9">
    <name type="scientific">Trichoderma ghanense</name>
    <dbReference type="NCBI Taxonomy" id="65468"/>
    <lineage>
        <taxon>Eukaryota</taxon>
        <taxon>Fungi</taxon>
        <taxon>Dikarya</taxon>
        <taxon>Ascomycota</taxon>
        <taxon>Pezizomycotina</taxon>
        <taxon>Sordariomycetes</taxon>
        <taxon>Hypocreomycetidae</taxon>
        <taxon>Hypocreales</taxon>
        <taxon>Hypocreaceae</taxon>
        <taxon>Trichoderma</taxon>
    </lineage>
</organism>
<dbReference type="Gene3D" id="2.60.40.3960">
    <property type="entry name" value="Velvet domain"/>
    <property type="match status" value="1"/>
</dbReference>
<feature type="compositionally biased region" description="Basic and acidic residues" evidence="6">
    <location>
        <begin position="869"/>
        <end position="881"/>
    </location>
</feature>
<dbReference type="PROSITE" id="PS51821">
    <property type="entry name" value="VELVET"/>
    <property type="match status" value="1"/>
</dbReference>
<dbReference type="InterPro" id="IPR021740">
    <property type="entry name" value="Velvet"/>
</dbReference>
<evidence type="ECO:0000313" key="9">
    <source>
        <dbReference type="Proteomes" id="UP001642720"/>
    </source>
</evidence>
<evidence type="ECO:0000259" key="7">
    <source>
        <dbReference type="PROSITE" id="PS51821"/>
    </source>
</evidence>
<evidence type="ECO:0000313" key="8">
    <source>
        <dbReference type="EMBL" id="TFB05213.1"/>
    </source>
</evidence>
<gene>
    <name evidence="8" type="ORF">CCMA1212_002932</name>
</gene>
<evidence type="ECO:0000256" key="6">
    <source>
        <dbReference type="SAM" id="MobiDB-lite"/>
    </source>
</evidence>
<dbReference type="EMBL" id="PPTA01000003">
    <property type="protein sequence ID" value="TFB05213.1"/>
    <property type="molecule type" value="Genomic_DNA"/>
</dbReference>
<dbReference type="InterPro" id="IPR037525">
    <property type="entry name" value="Velvet_dom"/>
</dbReference>
<accession>A0ABY2HAE0</accession>
<keyword evidence="3" id="KW-0805">Transcription regulation</keyword>
<dbReference type="GeneID" id="300574749"/>
<proteinExistence type="predicted"/>
<dbReference type="Pfam" id="PF11754">
    <property type="entry name" value="Velvet"/>
    <property type="match status" value="2"/>
</dbReference>
<dbReference type="PANTHER" id="PTHR33572:SF17">
    <property type="entry name" value="SEXUAL DEVELOPMENT REGULATOR VELC"/>
    <property type="match status" value="1"/>
</dbReference>
<feature type="non-terminal residue" evidence="8">
    <location>
        <position position="1"/>
    </location>
</feature>
<keyword evidence="9" id="KW-1185">Reference proteome</keyword>
<feature type="region of interest" description="Disordered" evidence="6">
    <location>
        <begin position="866"/>
        <end position="905"/>
    </location>
</feature>
<protein>
    <submittedName>
        <fullName evidence="8">Spore development regulator vosA</fullName>
    </submittedName>
</protein>
<feature type="compositionally biased region" description="Pro residues" evidence="6">
    <location>
        <begin position="656"/>
        <end position="672"/>
    </location>
</feature>
<dbReference type="PANTHER" id="PTHR33572">
    <property type="entry name" value="SPORE DEVELOPMENT REGULATOR VOSA"/>
    <property type="match status" value="1"/>
</dbReference>
<evidence type="ECO:0000256" key="2">
    <source>
        <dbReference type="ARBA" id="ARBA00022969"/>
    </source>
</evidence>
<dbReference type="InterPro" id="IPR038491">
    <property type="entry name" value="Velvet_dom_sf"/>
</dbReference>
<keyword evidence="4" id="KW-0804">Transcription</keyword>
<evidence type="ECO:0000256" key="3">
    <source>
        <dbReference type="ARBA" id="ARBA00023015"/>
    </source>
</evidence>
<evidence type="ECO:0000256" key="5">
    <source>
        <dbReference type="ARBA" id="ARBA00023242"/>
    </source>
</evidence>
<dbReference type="Proteomes" id="UP001642720">
    <property type="component" value="Unassembled WGS sequence"/>
</dbReference>
<comment type="caution">
    <text evidence="8">The sequence shown here is derived from an EMBL/GenBank/DDBJ whole genome shotgun (WGS) entry which is preliminary data.</text>
</comment>